<organism evidence="11 12">
    <name type="scientific">Actinomycetospora chlora</name>
    <dbReference type="NCBI Taxonomy" id="663608"/>
    <lineage>
        <taxon>Bacteria</taxon>
        <taxon>Bacillati</taxon>
        <taxon>Actinomycetota</taxon>
        <taxon>Actinomycetes</taxon>
        <taxon>Pseudonocardiales</taxon>
        <taxon>Pseudonocardiaceae</taxon>
        <taxon>Actinomycetospora</taxon>
    </lineage>
</organism>
<dbReference type="Gene3D" id="3.30.200.20">
    <property type="entry name" value="Phosphorylase Kinase, domain 1"/>
    <property type="match status" value="1"/>
</dbReference>
<feature type="compositionally biased region" description="Basic and acidic residues" evidence="8">
    <location>
        <begin position="284"/>
        <end position="295"/>
    </location>
</feature>
<evidence type="ECO:0000313" key="11">
    <source>
        <dbReference type="EMBL" id="GAA4802723.1"/>
    </source>
</evidence>
<protein>
    <recommendedName>
        <fullName evidence="1">non-specific serine/threonine protein kinase</fullName>
        <ecNumber evidence="1">2.7.11.1</ecNumber>
    </recommendedName>
</protein>
<dbReference type="PROSITE" id="PS00107">
    <property type="entry name" value="PROTEIN_KINASE_ATP"/>
    <property type="match status" value="1"/>
</dbReference>
<keyword evidence="5" id="KW-0418">Kinase</keyword>
<keyword evidence="9" id="KW-0472">Membrane</keyword>
<dbReference type="RefSeq" id="WP_345420618.1">
    <property type="nucleotide sequence ID" value="NZ_BAABHO010000043.1"/>
</dbReference>
<feature type="binding site" evidence="7">
    <location>
        <position position="43"/>
    </location>
    <ligand>
        <name>ATP</name>
        <dbReference type="ChEBI" id="CHEBI:30616"/>
    </ligand>
</feature>
<dbReference type="PANTHER" id="PTHR43289">
    <property type="entry name" value="MITOGEN-ACTIVATED PROTEIN KINASE KINASE KINASE 20-RELATED"/>
    <property type="match status" value="1"/>
</dbReference>
<accession>A0ABP9C094</accession>
<dbReference type="PANTHER" id="PTHR43289:SF6">
    <property type="entry name" value="SERINE_THREONINE-PROTEIN KINASE NEKL-3"/>
    <property type="match status" value="1"/>
</dbReference>
<feature type="region of interest" description="Disordered" evidence="8">
    <location>
        <begin position="278"/>
        <end position="329"/>
    </location>
</feature>
<feature type="transmembrane region" description="Helical" evidence="9">
    <location>
        <begin position="336"/>
        <end position="357"/>
    </location>
</feature>
<reference evidence="12" key="1">
    <citation type="journal article" date="2019" name="Int. J. Syst. Evol. Microbiol.">
        <title>The Global Catalogue of Microorganisms (GCM) 10K type strain sequencing project: providing services to taxonomists for standard genome sequencing and annotation.</title>
        <authorList>
            <consortium name="The Broad Institute Genomics Platform"/>
            <consortium name="The Broad Institute Genome Sequencing Center for Infectious Disease"/>
            <person name="Wu L."/>
            <person name="Ma J."/>
        </authorList>
    </citation>
    <scope>NUCLEOTIDE SEQUENCE [LARGE SCALE GENOMIC DNA]</scope>
    <source>
        <strain evidence="12">JCM 17979</strain>
    </source>
</reference>
<evidence type="ECO:0000256" key="5">
    <source>
        <dbReference type="ARBA" id="ARBA00022777"/>
    </source>
</evidence>
<dbReference type="Gene3D" id="1.10.510.10">
    <property type="entry name" value="Transferase(Phosphotransferase) domain 1"/>
    <property type="match status" value="1"/>
</dbReference>
<dbReference type="Proteomes" id="UP001500928">
    <property type="component" value="Unassembled WGS sequence"/>
</dbReference>
<dbReference type="EMBL" id="BAABHO010000043">
    <property type="protein sequence ID" value="GAA4802723.1"/>
    <property type="molecule type" value="Genomic_DNA"/>
</dbReference>
<proteinExistence type="predicted"/>
<comment type="caution">
    <text evidence="11">The sequence shown here is derived from an EMBL/GenBank/DDBJ whole genome shotgun (WGS) entry which is preliminary data.</text>
</comment>
<evidence type="ECO:0000256" key="2">
    <source>
        <dbReference type="ARBA" id="ARBA00022527"/>
    </source>
</evidence>
<name>A0ABP9C094_9PSEU</name>
<evidence type="ECO:0000256" key="7">
    <source>
        <dbReference type="PROSITE-ProRule" id="PRU10141"/>
    </source>
</evidence>
<sequence>MSAPGHARVLKDRYELQGLIGRGGMAEVHRALDRELGRPVAVKLLPAEHRGDAEYGGRLRDEARAAASIHHPNVVAVHDVGFTDDGEVFVVMECVEGRTLRQELDDRGRVPPGEAAAALVPVCEALAAAHDRGIVHRDVNPGNVMRCDDGTVKLMDFGIARVADVEGFTGTGVVIGTAAYLSPEQVRCEPLDGRSDVYAVGCTLYEMVTGETPFRGPSSVEVAAQRLRESPVPPRELVRDLSPDLDAVVLRTLALEPAMRHHDARELADDLRRFVTPEPTARTEVIRDAPGRPRDTGGGVARRSTGSTVPATRPHDFPDDDGPDPGERNPWSGVRLLGIALVVLAVLVLAGAGALLLTR</sequence>
<dbReference type="InterPro" id="IPR017441">
    <property type="entry name" value="Protein_kinase_ATP_BS"/>
</dbReference>
<evidence type="ECO:0000256" key="3">
    <source>
        <dbReference type="ARBA" id="ARBA00022679"/>
    </source>
</evidence>
<dbReference type="EC" id="2.7.11.1" evidence="1"/>
<dbReference type="Pfam" id="PF00069">
    <property type="entry name" value="Pkinase"/>
    <property type="match status" value="1"/>
</dbReference>
<evidence type="ECO:0000256" key="9">
    <source>
        <dbReference type="SAM" id="Phobius"/>
    </source>
</evidence>
<keyword evidence="2" id="KW-0723">Serine/threonine-protein kinase</keyword>
<keyword evidence="12" id="KW-1185">Reference proteome</keyword>
<evidence type="ECO:0000256" key="1">
    <source>
        <dbReference type="ARBA" id="ARBA00012513"/>
    </source>
</evidence>
<dbReference type="InterPro" id="IPR011009">
    <property type="entry name" value="Kinase-like_dom_sf"/>
</dbReference>
<keyword evidence="9" id="KW-0812">Transmembrane</keyword>
<evidence type="ECO:0000313" key="12">
    <source>
        <dbReference type="Proteomes" id="UP001500928"/>
    </source>
</evidence>
<dbReference type="CDD" id="cd14014">
    <property type="entry name" value="STKc_PknB_like"/>
    <property type="match status" value="1"/>
</dbReference>
<evidence type="ECO:0000256" key="8">
    <source>
        <dbReference type="SAM" id="MobiDB-lite"/>
    </source>
</evidence>
<dbReference type="InterPro" id="IPR000719">
    <property type="entry name" value="Prot_kinase_dom"/>
</dbReference>
<keyword evidence="9" id="KW-1133">Transmembrane helix</keyword>
<evidence type="ECO:0000259" key="10">
    <source>
        <dbReference type="PROSITE" id="PS50011"/>
    </source>
</evidence>
<evidence type="ECO:0000256" key="4">
    <source>
        <dbReference type="ARBA" id="ARBA00022741"/>
    </source>
</evidence>
<keyword evidence="3" id="KW-0808">Transferase</keyword>
<dbReference type="PROSITE" id="PS50011">
    <property type="entry name" value="PROTEIN_KINASE_DOM"/>
    <property type="match status" value="1"/>
</dbReference>
<feature type="domain" description="Protein kinase" evidence="10">
    <location>
        <begin position="14"/>
        <end position="275"/>
    </location>
</feature>
<keyword evidence="6 7" id="KW-0067">ATP-binding</keyword>
<evidence type="ECO:0000256" key="6">
    <source>
        <dbReference type="ARBA" id="ARBA00022840"/>
    </source>
</evidence>
<dbReference type="SUPFAM" id="SSF56112">
    <property type="entry name" value="Protein kinase-like (PK-like)"/>
    <property type="match status" value="1"/>
</dbReference>
<keyword evidence="4 7" id="KW-0547">Nucleotide-binding</keyword>
<gene>
    <name evidence="11" type="ORF">GCM10023200_44920</name>
</gene>